<protein>
    <submittedName>
        <fullName evidence="1">Uncharacterized protein</fullName>
    </submittedName>
</protein>
<organism evidence="1 2">
    <name type="scientific">Paraburkholderia hospita</name>
    <dbReference type="NCBI Taxonomy" id="169430"/>
    <lineage>
        <taxon>Bacteria</taxon>
        <taxon>Pseudomonadati</taxon>
        <taxon>Pseudomonadota</taxon>
        <taxon>Betaproteobacteria</taxon>
        <taxon>Burkholderiales</taxon>
        <taxon>Burkholderiaceae</taxon>
        <taxon>Paraburkholderia</taxon>
    </lineage>
</organism>
<proteinExistence type="predicted"/>
<dbReference type="Proteomes" id="UP000004980">
    <property type="component" value="Unassembled WGS sequence"/>
</dbReference>
<evidence type="ECO:0000313" key="2">
    <source>
        <dbReference type="Proteomes" id="UP000004980"/>
    </source>
</evidence>
<name>A0ABP2PVK0_9BURK</name>
<gene>
    <name evidence="1" type="ORF">WQE_13791</name>
</gene>
<dbReference type="EMBL" id="AKAU01000078">
    <property type="protein sequence ID" value="EIN00489.1"/>
    <property type="molecule type" value="Genomic_DNA"/>
</dbReference>
<reference evidence="1 2" key="1">
    <citation type="journal article" date="2012" name="J. Bacteriol.">
        <title>Draft Genome Sequence of the Soil Bacterium Burkholderia terrae Strain BS001, Which Interacts with Fungal Surface Structures.</title>
        <authorList>
            <person name="Nazir R."/>
            <person name="Hansen M.A."/>
            <person name="Sorensen S."/>
            <person name="van Elsas J.D."/>
        </authorList>
    </citation>
    <scope>NUCLEOTIDE SEQUENCE [LARGE SCALE GENOMIC DNA]</scope>
    <source>
        <strain evidence="1 2">BS001</strain>
    </source>
</reference>
<comment type="caution">
    <text evidence="1">The sequence shown here is derived from an EMBL/GenBank/DDBJ whole genome shotgun (WGS) entry which is preliminary data.</text>
</comment>
<accession>A0ABP2PVK0</accession>
<sequence length="210" mass="23213">MSWVESERQLYGMVVADPSRYEQVILAVRAMADEMHEVASTAQLAAMWPSAPDLFVSVMARLGLPAQTLPREHVMRAAFALRERELREQILRQVRRGCIDAARQGGDAWAVLDEAGTLEAGLVDPYRCTEMYVASGLAVISQVQPDVERGVSLFVLSVVRLDPLSGELLDATPGIEDWTGHACCEDYLVHRRTLRERIASMLVSDAKGST</sequence>
<keyword evidence="2" id="KW-1185">Reference proteome</keyword>
<evidence type="ECO:0000313" key="1">
    <source>
        <dbReference type="EMBL" id="EIN00489.1"/>
    </source>
</evidence>